<organism evidence="10 11">
    <name type="scientific">Granulosicoccus antarcticus IMCC3135</name>
    <dbReference type="NCBI Taxonomy" id="1192854"/>
    <lineage>
        <taxon>Bacteria</taxon>
        <taxon>Pseudomonadati</taxon>
        <taxon>Pseudomonadota</taxon>
        <taxon>Gammaproteobacteria</taxon>
        <taxon>Chromatiales</taxon>
        <taxon>Granulosicoccaceae</taxon>
        <taxon>Granulosicoccus</taxon>
    </lineage>
</organism>
<dbReference type="PROSITE" id="PS00211">
    <property type="entry name" value="ABC_TRANSPORTER_1"/>
    <property type="match status" value="1"/>
</dbReference>
<keyword evidence="2 7" id="KW-0812">Transmembrane</keyword>
<evidence type="ECO:0000259" key="9">
    <source>
        <dbReference type="PROSITE" id="PS50929"/>
    </source>
</evidence>
<feature type="transmembrane region" description="Helical" evidence="7">
    <location>
        <begin position="215"/>
        <end position="233"/>
    </location>
</feature>
<keyword evidence="4 10" id="KW-0067">ATP-binding</keyword>
<evidence type="ECO:0000259" key="8">
    <source>
        <dbReference type="PROSITE" id="PS50893"/>
    </source>
</evidence>
<reference evidence="10 11" key="1">
    <citation type="submission" date="2016-12" db="EMBL/GenBank/DDBJ databases">
        <authorList>
            <person name="Song W.-J."/>
            <person name="Kurnit D.M."/>
        </authorList>
    </citation>
    <scope>NUCLEOTIDE SEQUENCE [LARGE SCALE GENOMIC DNA]</scope>
    <source>
        <strain evidence="10 11">IMCC3135</strain>
    </source>
</reference>
<dbReference type="GO" id="GO:0005886">
    <property type="term" value="C:plasma membrane"/>
    <property type="evidence" value="ECO:0007669"/>
    <property type="project" value="UniProtKB-SubCell"/>
</dbReference>
<dbReference type="CDD" id="cd18575">
    <property type="entry name" value="ABC_6TM_bac_exporter_ABCB8_10_like"/>
    <property type="match status" value="1"/>
</dbReference>
<evidence type="ECO:0000256" key="1">
    <source>
        <dbReference type="ARBA" id="ARBA00004651"/>
    </source>
</evidence>
<dbReference type="InterPro" id="IPR027417">
    <property type="entry name" value="P-loop_NTPase"/>
</dbReference>
<keyword evidence="10" id="KW-0378">Hydrolase</keyword>
<feature type="transmembrane region" description="Helical" evidence="7">
    <location>
        <begin position="114"/>
        <end position="134"/>
    </location>
</feature>
<dbReference type="GO" id="GO:0090374">
    <property type="term" value="P:oligopeptide export from mitochondrion"/>
    <property type="evidence" value="ECO:0007669"/>
    <property type="project" value="TreeGrafter"/>
</dbReference>
<dbReference type="InterPro" id="IPR036640">
    <property type="entry name" value="ABC1_TM_sf"/>
</dbReference>
<dbReference type="SMART" id="SM00382">
    <property type="entry name" value="AAA"/>
    <property type="match status" value="1"/>
</dbReference>
<keyword evidence="6 7" id="KW-0472">Membrane</keyword>
<dbReference type="RefSeq" id="WP_236994717.1">
    <property type="nucleotide sequence ID" value="NZ_CP018632.1"/>
</dbReference>
<dbReference type="PANTHER" id="PTHR43394:SF1">
    <property type="entry name" value="ATP-BINDING CASSETTE SUB-FAMILY B MEMBER 10, MITOCHONDRIAL"/>
    <property type="match status" value="1"/>
</dbReference>
<dbReference type="Gene3D" id="1.20.1560.10">
    <property type="entry name" value="ABC transporter type 1, transmembrane domain"/>
    <property type="match status" value="1"/>
</dbReference>
<dbReference type="InterPro" id="IPR003439">
    <property type="entry name" value="ABC_transporter-like_ATP-bd"/>
</dbReference>
<dbReference type="GO" id="GO:0005524">
    <property type="term" value="F:ATP binding"/>
    <property type="evidence" value="ECO:0007669"/>
    <property type="project" value="UniProtKB-KW"/>
</dbReference>
<evidence type="ECO:0000313" key="11">
    <source>
        <dbReference type="Proteomes" id="UP000250079"/>
    </source>
</evidence>
<name>A0A2Z2P5T3_9GAMM</name>
<dbReference type="InterPro" id="IPR039421">
    <property type="entry name" value="Type_1_exporter"/>
</dbReference>
<dbReference type="EC" id="3.6.3.-" evidence="10"/>
<dbReference type="EMBL" id="CP018632">
    <property type="protein sequence ID" value="ASJ76880.1"/>
    <property type="molecule type" value="Genomic_DNA"/>
</dbReference>
<dbReference type="InterPro" id="IPR011527">
    <property type="entry name" value="ABC1_TM_dom"/>
</dbReference>
<dbReference type="AlphaFoldDB" id="A0A2Z2P5T3"/>
<feature type="domain" description="ABC transmembrane type-1" evidence="9">
    <location>
        <begin position="56"/>
        <end position="357"/>
    </location>
</feature>
<dbReference type="Pfam" id="PF00005">
    <property type="entry name" value="ABC_tran"/>
    <property type="match status" value="1"/>
</dbReference>
<evidence type="ECO:0000313" key="10">
    <source>
        <dbReference type="EMBL" id="ASJ76880.1"/>
    </source>
</evidence>
<dbReference type="FunFam" id="3.40.50.300:FF:000218">
    <property type="entry name" value="Multidrug ABC transporter ATP-binding protein"/>
    <property type="match status" value="1"/>
</dbReference>
<dbReference type="Proteomes" id="UP000250079">
    <property type="component" value="Chromosome"/>
</dbReference>
<dbReference type="GO" id="GO:0016887">
    <property type="term" value="F:ATP hydrolysis activity"/>
    <property type="evidence" value="ECO:0007669"/>
    <property type="project" value="InterPro"/>
</dbReference>
<gene>
    <name evidence="10" type="primary">bmrA</name>
    <name evidence="10" type="ORF">IMCC3135_34200</name>
</gene>
<feature type="transmembrane region" description="Helical" evidence="7">
    <location>
        <begin position="55"/>
        <end position="80"/>
    </location>
</feature>
<dbReference type="PROSITE" id="PS50893">
    <property type="entry name" value="ABC_TRANSPORTER_2"/>
    <property type="match status" value="1"/>
</dbReference>
<dbReference type="SUPFAM" id="SSF90123">
    <property type="entry name" value="ABC transporter transmembrane region"/>
    <property type="match status" value="1"/>
</dbReference>
<dbReference type="InterPro" id="IPR003593">
    <property type="entry name" value="AAA+_ATPase"/>
</dbReference>
<accession>A0A2Z2P5T3</accession>
<evidence type="ECO:0000256" key="3">
    <source>
        <dbReference type="ARBA" id="ARBA00022741"/>
    </source>
</evidence>
<dbReference type="GO" id="GO:0015421">
    <property type="term" value="F:ABC-type oligopeptide transporter activity"/>
    <property type="evidence" value="ECO:0007669"/>
    <property type="project" value="TreeGrafter"/>
</dbReference>
<dbReference type="Gene3D" id="3.40.50.300">
    <property type="entry name" value="P-loop containing nucleotide triphosphate hydrolases"/>
    <property type="match status" value="1"/>
</dbReference>
<feature type="domain" description="ABC transporter" evidence="8">
    <location>
        <begin position="397"/>
        <end position="633"/>
    </location>
</feature>
<dbReference type="PANTHER" id="PTHR43394">
    <property type="entry name" value="ATP-DEPENDENT PERMEASE MDL1, MITOCHONDRIAL"/>
    <property type="match status" value="1"/>
</dbReference>
<keyword evidence="3" id="KW-0547">Nucleotide-binding</keyword>
<feature type="transmembrane region" description="Helical" evidence="7">
    <location>
        <begin position="192"/>
        <end position="209"/>
    </location>
</feature>
<dbReference type="SUPFAM" id="SSF52540">
    <property type="entry name" value="P-loop containing nucleoside triphosphate hydrolases"/>
    <property type="match status" value="1"/>
</dbReference>
<evidence type="ECO:0000256" key="5">
    <source>
        <dbReference type="ARBA" id="ARBA00022989"/>
    </source>
</evidence>
<dbReference type="PROSITE" id="PS50929">
    <property type="entry name" value="ABC_TM1F"/>
    <property type="match status" value="1"/>
</dbReference>
<evidence type="ECO:0000256" key="7">
    <source>
        <dbReference type="SAM" id="Phobius"/>
    </source>
</evidence>
<proteinExistence type="predicted"/>
<comment type="subcellular location">
    <subcellularLocation>
        <location evidence="1">Cell membrane</location>
        <topology evidence="1">Multi-pass membrane protein</topology>
    </subcellularLocation>
</comment>
<evidence type="ECO:0000256" key="6">
    <source>
        <dbReference type="ARBA" id="ARBA00023136"/>
    </source>
</evidence>
<keyword evidence="5 7" id="KW-1133">Transmembrane helix</keyword>
<protein>
    <submittedName>
        <fullName evidence="10">Multidrug resistance ABC transporter ATP-binding/permease protein BmrA</fullName>
        <ecNumber evidence="10">3.6.3.-</ecNumber>
    </submittedName>
</protein>
<keyword evidence="11" id="KW-1185">Reference proteome</keyword>
<dbReference type="InterPro" id="IPR017871">
    <property type="entry name" value="ABC_transporter-like_CS"/>
</dbReference>
<sequence>MTLHCLPSTDITELPATVSNSTENPETQTTAPAEKSAWKTLSGLLPFMAPYRGRVILAGSALLVAAAATLTIPTAFRFLIDRGFSLPANVATDASASATAMADSGIAAGQVNSVFLGLFAVALILALATALRYYCVSWLGDRITADLRQAVYSQVLRQDPVFFETLRTGEVQSRLSSDTTLIQSLIGSSISLGLRNSLLFVGALGLMIWTSPHLASIIVGLLVLVVVPIMVFGRRVRKLSKDSQDKLADTGALANETLNAMSTVQSYVRENMESDRYSQATNAAFDSAIRRNRNRSYLTALAITLIFGIIVFVLWLGAQAVIDGRMSPGLLTQFMLYAALVAGSTGALAEVLGDVQRAAGATERLLELLHAQPAIASGKQSLVASSTADVAGLGARVDFNNVNFSYPSRPGEQALEELSFTIEPGQTVALVGPSGAGKTTVLQLLLRFYDPRSGSISLDNSAIDSLKLNELREAIGFVSQDSVVFSDDVYANLRYGKPDATDEEVRQAASDAQALDFIERLPDGFNTYLGEKGVRLSGGQRQRLSIARALLKNPPLLLLDEATSALDAESERKVQMALERAMSGRTTLVIAHRLATIVNADRILVMDEGRIIESGNHQELLAGNGLYAKLASMQFNAAEFHPAVEAVRVANSPC</sequence>
<dbReference type="Pfam" id="PF00664">
    <property type="entry name" value="ABC_membrane"/>
    <property type="match status" value="1"/>
</dbReference>
<feature type="transmembrane region" description="Helical" evidence="7">
    <location>
        <begin position="297"/>
        <end position="322"/>
    </location>
</feature>
<evidence type="ECO:0000256" key="2">
    <source>
        <dbReference type="ARBA" id="ARBA00022692"/>
    </source>
</evidence>
<dbReference type="KEGG" id="gai:IMCC3135_34200"/>
<evidence type="ECO:0000256" key="4">
    <source>
        <dbReference type="ARBA" id="ARBA00022840"/>
    </source>
</evidence>